<feature type="non-terminal residue" evidence="6">
    <location>
        <position position="1"/>
    </location>
</feature>
<evidence type="ECO:0000256" key="2">
    <source>
        <dbReference type="ARBA" id="ARBA00022801"/>
    </source>
</evidence>
<protein>
    <recommendedName>
        <fullName evidence="5">Peptidase S1 domain-containing protein</fullName>
    </recommendedName>
</protein>
<comment type="caution">
    <text evidence="6">The sequence shown here is derived from an EMBL/GenBank/DDBJ whole genome shotgun (WGS) entry which is preliminary data.</text>
</comment>
<sequence length="194" mass="21912">RRLNTRIIGGETTPQNAYPWMVLITGNNSPACGGTLITDQYVLTAAHCRRYHQEELKVILGEHNHCEADNKVSIFSVEKIVTHPQFNITVYAYDIMLLKLNMRINFNEVVRPICLPQLGQTMSLQLQEEEATALGWGVLRFHSPVRSCELQQVQLPIIPHWQCLKKTKYTPQLLPLTLFCAGLPQGGKDSCQAS</sequence>
<dbReference type="SMART" id="SM00020">
    <property type="entry name" value="Tryp_SPc"/>
    <property type="match status" value="1"/>
</dbReference>
<dbReference type="GO" id="GO:0004252">
    <property type="term" value="F:serine-type endopeptidase activity"/>
    <property type="evidence" value="ECO:0007669"/>
    <property type="project" value="InterPro"/>
</dbReference>
<dbReference type="Gene3D" id="2.40.10.10">
    <property type="entry name" value="Trypsin-like serine proteases"/>
    <property type="match status" value="1"/>
</dbReference>
<keyword evidence="7" id="KW-1185">Reference proteome</keyword>
<evidence type="ECO:0000256" key="1">
    <source>
        <dbReference type="ARBA" id="ARBA00022670"/>
    </source>
</evidence>
<dbReference type="GO" id="GO:0005615">
    <property type="term" value="C:extracellular space"/>
    <property type="evidence" value="ECO:0007669"/>
    <property type="project" value="TreeGrafter"/>
</dbReference>
<dbReference type="SUPFAM" id="SSF50494">
    <property type="entry name" value="Trypsin-like serine proteases"/>
    <property type="match status" value="1"/>
</dbReference>
<dbReference type="InterPro" id="IPR018114">
    <property type="entry name" value="TRYPSIN_HIS"/>
</dbReference>
<keyword evidence="3" id="KW-0720">Serine protease</keyword>
<dbReference type="Proteomes" id="UP000235965">
    <property type="component" value="Unassembled WGS sequence"/>
</dbReference>
<evidence type="ECO:0000256" key="3">
    <source>
        <dbReference type="ARBA" id="ARBA00022825"/>
    </source>
</evidence>
<dbReference type="GO" id="GO:0006508">
    <property type="term" value="P:proteolysis"/>
    <property type="evidence" value="ECO:0007669"/>
    <property type="project" value="UniProtKB-KW"/>
</dbReference>
<keyword evidence="1" id="KW-0645">Protease</keyword>
<evidence type="ECO:0000256" key="4">
    <source>
        <dbReference type="ARBA" id="ARBA00023157"/>
    </source>
</evidence>
<dbReference type="Pfam" id="PF00089">
    <property type="entry name" value="Trypsin"/>
    <property type="match status" value="1"/>
</dbReference>
<dbReference type="PANTHER" id="PTHR24264">
    <property type="entry name" value="TRYPSIN-RELATED"/>
    <property type="match status" value="1"/>
</dbReference>
<organism evidence="6 7">
    <name type="scientific">Cryptotermes secundus</name>
    <dbReference type="NCBI Taxonomy" id="105785"/>
    <lineage>
        <taxon>Eukaryota</taxon>
        <taxon>Metazoa</taxon>
        <taxon>Ecdysozoa</taxon>
        <taxon>Arthropoda</taxon>
        <taxon>Hexapoda</taxon>
        <taxon>Insecta</taxon>
        <taxon>Pterygota</taxon>
        <taxon>Neoptera</taxon>
        <taxon>Polyneoptera</taxon>
        <taxon>Dictyoptera</taxon>
        <taxon>Blattodea</taxon>
        <taxon>Blattoidea</taxon>
        <taxon>Termitoidae</taxon>
        <taxon>Kalotermitidae</taxon>
        <taxon>Cryptotermitinae</taxon>
        <taxon>Cryptotermes</taxon>
    </lineage>
</organism>
<dbReference type="CDD" id="cd00190">
    <property type="entry name" value="Tryp_SPc"/>
    <property type="match status" value="1"/>
</dbReference>
<name>A0A2J7Q490_9NEOP</name>
<dbReference type="STRING" id="105785.A0A2J7Q490"/>
<dbReference type="InterPro" id="IPR009003">
    <property type="entry name" value="Peptidase_S1_PA"/>
</dbReference>
<dbReference type="OrthoDB" id="546450at2759"/>
<proteinExistence type="predicted"/>
<gene>
    <name evidence="6" type="ORF">B7P43_G13179</name>
</gene>
<evidence type="ECO:0000259" key="5">
    <source>
        <dbReference type="PROSITE" id="PS50240"/>
    </source>
</evidence>
<dbReference type="PRINTS" id="PR00722">
    <property type="entry name" value="CHYMOTRYPSIN"/>
</dbReference>
<evidence type="ECO:0000313" key="7">
    <source>
        <dbReference type="Proteomes" id="UP000235965"/>
    </source>
</evidence>
<dbReference type="PROSITE" id="PS00134">
    <property type="entry name" value="TRYPSIN_HIS"/>
    <property type="match status" value="1"/>
</dbReference>
<feature type="domain" description="Peptidase S1" evidence="5">
    <location>
        <begin position="7"/>
        <end position="194"/>
    </location>
</feature>
<accession>A0A2J7Q490</accession>
<dbReference type="InterPro" id="IPR001314">
    <property type="entry name" value="Peptidase_S1A"/>
</dbReference>
<dbReference type="PROSITE" id="PS50240">
    <property type="entry name" value="TRYPSIN_DOM"/>
    <property type="match status" value="1"/>
</dbReference>
<dbReference type="InParanoid" id="A0A2J7Q490"/>
<dbReference type="InterPro" id="IPR050127">
    <property type="entry name" value="Serine_Proteases_S1"/>
</dbReference>
<evidence type="ECO:0000313" key="6">
    <source>
        <dbReference type="EMBL" id="PNF23379.1"/>
    </source>
</evidence>
<keyword evidence="2" id="KW-0378">Hydrolase</keyword>
<dbReference type="AlphaFoldDB" id="A0A2J7Q490"/>
<dbReference type="EMBL" id="NEVH01018390">
    <property type="protein sequence ID" value="PNF23379.1"/>
    <property type="molecule type" value="Genomic_DNA"/>
</dbReference>
<dbReference type="PANTHER" id="PTHR24264:SF54">
    <property type="entry name" value="PEPTIDASE S1 DOMAIN-CONTAINING PROTEIN"/>
    <property type="match status" value="1"/>
</dbReference>
<dbReference type="InterPro" id="IPR001254">
    <property type="entry name" value="Trypsin_dom"/>
</dbReference>
<reference evidence="6 7" key="1">
    <citation type="submission" date="2017-12" db="EMBL/GenBank/DDBJ databases">
        <title>Hemimetabolous genomes reveal molecular basis of termite eusociality.</title>
        <authorList>
            <person name="Harrison M.C."/>
            <person name="Jongepier E."/>
            <person name="Robertson H.M."/>
            <person name="Arning N."/>
            <person name="Bitard-Feildel T."/>
            <person name="Chao H."/>
            <person name="Childers C.P."/>
            <person name="Dinh H."/>
            <person name="Doddapaneni H."/>
            <person name="Dugan S."/>
            <person name="Gowin J."/>
            <person name="Greiner C."/>
            <person name="Han Y."/>
            <person name="Hu H."/>
            <person name="Hughes D.S.T."/>
            <person name="Huylmans A.-K."/>
            <person name="Kemena C."/>
            <person name="Kremer L.P.M."/>
            <person name="Lee S.L."/>
            <person name="Lopez-Ezquerra A."/>
            <person name="Mallet L."/>
            <person name="Monroy-Kuhn J.M."/>
            <person name="Moser A."/>
            <person name="Murali S.C."/>
            <person name="Muzny D.M."/>
            <person name="Otani S."/>
            <person name="Piulachs M.-D."/>
            <person name="Poelchau M."/>
            <person name="Qu J."/>
            <person name="Schaub F."/>
            <person name="Wada-Katsumata A."/>
            <person name="Worley K.C."/>
            <person name="Xie Q."/>
            <person name="Ylla G."/>
            <person name="Poulsen M."/>
            <person name="Gibbs R.A."/>
            <person name="Schal C."/>
            <person name="Richards S."/>
            <person name="Belles X."/>
            <person name="Korb J."/>
            <person name="Bornberg-Bauer E."/>
        </authorList>
    </citation>
    <scope>NUCLEOTIDE SEQUENCE [LARGE SCALE GENOMIC DNA]</scope>
    <source>
        <tissue evidence="6">Whole body</tissue>
    </source>
</reference>
<dbReference type="FunFam" id="2.40.10.10:FF:000005">
    <property type="entry name" value="Serine protease 37"/>
    <property type="match status" value="1"/>
</dbReference>
<keyword evidence="4" id="KW-1015">Disulfide bond</keyword>
<dbReference type="InterPro" id="IPR043504">
    <property type="entry name" value="Peptidase_S1_PA_chymotrypsin"/>
</dbReference>